<dbReference type="PROSITE" id="PS51888">
    <property type="entry name" value="CLIP"/>
    <property type="match status" value="1"/>
</dbReference>
<feature type="domain" description="Peptidase S1" evidence="15">
    <location>
        <begin position="636"/>
        <end position="883"/>
    </location>
</feature>
<evidence type="ECO:0000256" key="10">
    <source>
        <dbReference type="ARBA" id="ARBA00023157"/>
    </source>
</evidence>
<evidence type="ECO:0000256" key="4">
    <source>
        <dbReference type="ARBA" id="ARBA00022729"/>
    </source>
</evidence>
<keyword evidence="6" id="KW-0378">Hydrolase</keyword>
<evidence type="ECO:0000313" key="18">
    <source>
        <dbReference type="Proteomes" id="UP000827092"/>
    </source>
</evidence>
<protein>
    <recommendedName>
        <fullName evidence="12">limulus clotting factor C</fullName>
        <ecNumber evidence="12">3.4.21.84</ecNumber>
    </recommendedName>
</protein>
<evidence type="ECO:0000256" key="14">
    <source>
        <dbReference type="SAM" id="SignalP"/>
    </source>
</evidence>
<evidence type="ECO:0000256" key="8">
    <source>
        <dbReference type="ARBA" id="ARBA00022825"/>
    </source>
</evidence>
<dbReference type="GO" id="GO:0007155">
    <property type="term" value="P:cell adhesion"/>
    <property type="evidence" value="ECO:0007669"/>
    <property type="project" value="UniProtKB-KW"/>
</dbReference>
<dbReference type="Gene3D" id="2.40.10.10">
    <property type="entry name" value="Trypsin-like serine proteases"/>
    <property type="match status" value="1"/>
</dbReference>
<dbReference type="SMART" id="SM00020">
    <property type="entry name" value="Tryp_SPc"/>
    <property type="match status" value="1"/>
</dbReference>
<keyword evidence="3" id="KW-0645">Protease</keyword>
<proteinExistence type="predicted"/>
<dbReference type="InterPro" id="IPR001254">
    <property type="entry name" value="Trypsin_dom"/>
</dbReference>
<evidence type="ECO:0000256" key="13">
    <source>
        <dbReference type="SAM" id="MobiDB-lite"/>
    </source>
</evidence>
<dbReference type="PANTHER" id="PTHR24252">
    <property type="entry name" value="ACROSIN-RELATED"/>
    <property type="match status" value="1"/>
</dbReference>
<reference evidence="17 18" key="1">
    <citation type="journal article" date="2022" name="Nat. Ecol. Evol.">
        <title>A masculinizing supergene underlies an exaggerated male reproductive morph in a spider.</title>
        <authorList>
            <person name="Hendrickx F."/>
            <person name="De Corte Z."/>
            <person name="Sonet G."/>
            <person name="Van Belleghem S.M."/>
            <person name="Kostlbacher S."/>
            <person name="Vangestel C."/>
        </authorList>
    </citation>
    <scope>NUCLEOTIDE SEQUENCE [LARGE SCALE GENOMIC DNA]</scope>
    <source>
        <strain evidence="17">W744_W776</strain>
    </source>
</reference>
<comment type="caution">
    <text evidence="17">The sequence shown here is derived from an EMBL/GenBank/DDBJ whole genome shotgun (WGS) entry which is preliminary data.</text>
</comment>
<dbReference type="AlphaFoldDB" id="A0AAV6U2F9"/>
<keyword evidence="4 14" id="KW-0732">Signal</keyword>
<dbReference type="InterPro" id="IPR043504">
    <property type="entry name" value="Peptidase_S1_PA_chymotrypsin"/>
</dbReference>
<dbReference type="InterPro" id="IPR009003">
    <property type="entry name" value="Peptidase_S1_PA"/>
</dbReference>
<feature type="chain" id="PRO_5043641722" description="limulus clotting factor C" evidence="14">
    <location>
        <begin position="39"/>
        <end position="885"/>
    </location>
</feature>
<dbReference type="SMART" id="SM00680">
    <property type="entry name" value="CLIP"/>
    <property type="match status" value="1"/>
</dbReference>
<evidence type="ECO:0000259" key="16">
    <source>
        <dbReference type="PROSITE" id="PS51888"/>
    </source>
</evidence>
<dbReference type="GO" id="GO:0006508">
    <property type="term" value="P:proteolysis"/>
    <property type="evidence" value="ECO:0007669"/>
    <property type="project" value="UniProtKB-KW"/>
</dbReference>
<dbReference type="FunFam" id="2.40.10.10:FF:000120">
    <property type="entry name" value="Putative serine protease"/>
    <property type="match status" value="1"/>
</dbReference>
<dbReference type="Pfam" id="PF00089">
    <property type="entry name" value="Trypsin"/>
    <property type="match status" value="1"/>
</dbReference>
<keyword evidence="18" id="KW-1185">Reference proteome</keyword>
<feature type="domain" description="Clip" evidence="16">
    <location>
        <begin position="546"/>
        <end position="589"/>
    </location>
</feature>
<feature type="compositionally biased region" description="Polar residues" evidence="13">
    <location>
        <begin position="479"/>
        <end position="490"/>
    </location>
</feature>
<name>A0AAV6U2F9_9ARAC</name>
<keyword evidence="7" id="KW-0353">Hemolymph clotting</keyword>
<keyword evidence="1" id="KW-0245">EGF-like domain</keyword>
<keyword evidence="10" id="KW-1015">Disulfide bond</keyword>
<evidence type="ECO:0000256" key="3">
    <source>
        <dbReference type="ARBA" id="ARBA00022670"/>
    </source>
</evidence>
<feature type="signal peptide" evidence="14">
    <location>
        <begin position="1"/>
        <end position="38"/>
    </location>
</feature>
<keyword evidence="5" id="KW-0430">Lectin</keyword>
<dbReference type="SUPFAM" id="SSF50494">
    <property type="entry name" value="Trypsin-like serine proteases"/>
    <property type="match status" value="1"/>
</dbReference>
<dbReference type="EMBL" id="JAFNEN010000711">
    <property type="protein sequence ID" value="KAG8178206.1"/>
    <property type="molecule type" value="Genomic_DNA"/>
</dbReference>
<evidence type="ECO:0000256" key="5">
    <source>
        <dbReference type="ARBA" id="ARBA00022734"/>
    </source>
</evidence>
<keyword evidence="2" id="KW-0768">Sushi</keyword>
<dbReference type="Proteomes" id="UP000827092">
    <property type="component" value="Unassembled WGS sequence"/>
</dbReference>
<evidence type="ECO:0000256" key="2">
    <source>
        <dbReference type="ARBA" id="ARBA00022659"/>
    </source>
</evidence>
<sequence>MNKHTNRCKMEHGALKQQWPLAVLCVFLFISTTTGSDANSLQIEIWTKDNETAKSYYQPISDTNTEEPNTLTLSESDINLTNSTNEEISDSRDYSDRGAFYYASSSGARQDDTSVHLFIKPEQPSKKETKNIPNSEGVGLLCIGHCSENISEHSDSMVSSVNKIPESMVRNVSENSLVTTVNRNPEMTSKNISINSMTSTLDTNQEMTSNDFSGNSIRDFDARRSTTLPDVNEYNNSLHLNVNTIVGAREPTNSFKIGNRTLFKVEESPTINNVNDSSEDFSENNTEILVKNSSVSDKPSNIYEDNPLQNLIFENNRTVSPTINILPESELEGRFASESLSDQLVAAEMATTSQTNNNKTAVTEVEVLPEKELLGRSFASESLSEQQVAAEIATTRLTSNNETAVPEVKILPEKELLGRSFASESLSEELISPDTTTTRRTDIIEKAVPEVQMLSANELLGRRYASDSQSEELVDAPETATTRRTNSVTRGSLLPVLPPGTPEKTATEKENFERKNLTDEQLIELISHYRTPRAGVVFSDIDSTDRCQTGDGTDGVCRPPSECQAVLDSFRQKPPTICRWIGNMPVVCCPNPTLSRRLEVPDCGRRTVRGLGPSRVSRIAIPLVSAAIPLNQRGIIAGGLEAQPGAWPWMAGIYTRNFGVENFLCGAAIVNEYHLVTAAHCFIGRGGARPQPSRFTVRVGSTIVKEGTMHLMESIIIHPDYRPQQHYNDIAVIRLREPVVFEGGRVRAICLPMSADIRRRRLEGRNVTVAGWGDQDFGGKRDPVLREVTIQVVNVSACDKSYEEVRGSTLPRGVTRQFLCAGVPEGGKDACQRDSGGPLMLLEKGVWMLVGVVSFGYQCARAGYPGVYTRVTEYLDWLEEVAGAE</sequence>
<dbReference type="InterPro" id="IPR022700">
    <property type="entry name" value="CLIP"/>
</dbReference>
<dbReference type="GO" id="GO:0030246">
    <property type="term" value="F:carbohydrate binding"/>
    <property type="evidence" value="ECO:0007669"/>
    <property type="project" value="UniProtKB-KW"/>
</dbReference>
<dbReference type="PANTHER" id="PTHR24252:SF7">
    <property type="entry name" value="HYALIN"/>
    <property type="match status" value="1"/>
</dbReference>
<organism evidence="17 18">
    <name type="scientific">Oedothorax gibbosus</name>
    <dbReference type="NCBI Taxonomy" id="931172"/>
    <lineage>
        <taxon>Eukaryota</taxon>
        <taxon>Metazoa</taxon>
        <taxon>Ecdysozoa</taxon>
        <taxon>Arthropoda</taxon>
        <taxon>Chelicerata</taxon>
        <taxon>Arachnida</taxon>
        <taxon>Araneae</taxon>
        <taxon>Araneomorphae</taxon>
        <taxon>Entelegynae</taxon>
        <taxon>Araneoidea</taxon>
        <taxon>Linyphiidae</taxon>
        <taxon>Erigoninae</taxon>
        <taxon>Oedothorax</taxon>
    </lineage>
</organism>
<evidence type="ECO:0000256" key="1">
    <source>
        <dbReference type="ARBA" id="ARBA00022536"/>
    </source>
</evidence>
<evidence type="ECO:0000256" key="9">
    <source>
        <dbReference type="ARBA" id="ARBA00022889"/>
    </source>
</evidence>
<evidence type="ECO:0000256" key="7">
    <source>
        <dbReference type="ARBA" id="ARBA00022820"/>
    </source>
</evidence>
<dbReference type="InterPro" id="IPR001314">
    <property type="entry name" value="Peptidase_S1A"/>
</dbReference>
<dbReference type="PROSITE" id="PS50240">
    <property type="entry name" value="TRYPSIN_DOM"/>
    <property type="match status" value="1"/>
</dbReference>
<dbReference type="PROSITE" id="PS00134">
    <property type="entry name" value="TRYPSIN_HIS"/>
    <property type="match status" value="1"/>
</dbReference>
<dbReference type="InterPro" id="IPR018114">
    <property type="entry name" value="TRYPSIN_HIS"/>
</dbReference>
<evidence type="ECO:0000256" key="6">
    <source>
        <dbReference type="ARBA" id="ARBA00022801"/>
    </source>
</evidence>
<dbReference type="EC" id="3.4.21.84" evidence="12"/>
<gene>
    <name evidence="17" type="ORF">JTE90_026974</name>
</gene>
<dbReference type="GO" id="GO:0004252">
    <property type="term" value="F:serine-type endopeptidase activity"/>
    <property type="evidence" value="ECO:0007669"/>
    <property type="project" value="InterPro"/>
</dbReference>
<feature type="region of interest" description="Disordered" evidence="13">
    <location>
        <begin position="466"/>
        <end position="510"/>
    </location>
</feature>
<dbReference type="GO" id="GO:0042381">
    <property type="term" value="P:hemolymph coagulation"/>
    <property type="evidence" value="ECO:0007669"/>
    <property type="project" value="UniProtKB-KW"/>
</dbReference>
<evidence type="ECO:0000259" key="15">
    <source>
        <dbReference type="PROSITE" id="PS50240"/>
    </source>
</evidence>
<dbReference type="PRINTS" id="PR00722">
    <property type="entry name" value="CHYMOTRYPSIN"/>
</dbReference>
<comment type="catalytic activity">
    <reaction evidence="11">
        <text>Selective cleavage of 103-Arg-|-Ser-104 and 124-Ile-|-Ile-125 bonds in Limulus clotting factor B to form activated factor B. Cleavage of -Pro-Arg-|-Xaa- bonds in synthetic substrates.</text>
        <dbReference type="EC" id="3.4.21.84"/>
    </reaction>
</comment>
<accession>A0AAV6U2F9</accession>
<dbReference type="CDD" id="cd00190">
    <property type="entry name" value="Tryp_SPc"/>
    <property type="match status" value="1"/>
</dbReference>
<keyword evidence="8" id="KW-0720">Serine protease</keyword>
<keyword evidence="9" id="KW-0130">Cell adhesion</keyword>
<evidence type="ECO:0000313" key="17">
    <source>
        <dbReference type="EMBL" id="KAG8178206.1"/>
    </source>
</evidence>
<evidence type="ECO:0000256" key="12">
    <source>
        <dbReference type="ARBA" id="ARBA00066707"/>
    </source>
</evidence>
<evidence type="ECO:0000256" key="11">
    <source>
        <dbReference type="ARBA" id="ARBA00052079"/>
    </source>
</evidence>